<dbReference type="PANTHER" id="PTHR21198">
    <property type="entry name" value="GLUTAMATE RACEMASE"/>
    <property type="match status" value="1"/>
</dbReference>
<evidence type="ECO:0000256" key="2">
    <source>
        <dbReference type="ARBA" id="ARBA00013090"/>
    </source>
</evidence>
<reference evidence="8 9" key="1">
    <citation type="journal article" date="2021" name="Nat. Commun.">
        <title>Isolation of a member of the candidate phylum Atribacteria reveals a unique cell membrane structure.</title>
        <authorList>
            <person name="Taiki K."/>
            <person name="Nobu M.K."/>
            <person name="Kusada H."/>
            <person name="Meng X.-Y."/>
            <person name="Hosoki N."/>
            <person name="Uematsu K."/>
            <person name="Yoshioka H."/>
            <person name="Kamagata Y."/>
            <person name="Tamaki H."/>
        </authorList>
    </citation>
    <scope>NUCLEOTIDE SEQUENCE [LARGE SCALE GENOMIC DNA]</scope>
    <source>
        <strain evidence="8 9">RT761</strain>
    </source>
</reference>
<dbReference type="GO" id="GO:0071555">
    <property type="term" value="P:cell wall organization"/>
    <property type="evidence" value="ECO:0007669"/>
    <property type="project" value="UniProtKB-KW"/>
</dbReference>
<dbReference type="Proteomes" id="UP000594463">
    <property type="component" value="Chromosome"/>
</dbReference>
<comment type="similarity">
    <text evidence="7">Belongs to the aspartate/glutamate racemases family.</text>
</comment>
<comment type="catalytic activity">
    <reaction evidence="1 7">
        <text>L-glutamate = D-glutamate</text>
        <dbReference type="Rhea" id="RHEA:12813"/>
        <dbReference type="ChEBI" id="CHEBI:29985"/>
        <dbReference type="ChEBI" id="CHEBI:29986"/>
        <dbReference type="EC" id="5.1.1.3"/>
    </reaction>
</comment>
<dbReference type="SUPFAM" id="SSF53681">
    <property type="entry name" value="Aspartate/glutamate racemase"/>
    <property type="match status" value="2"/>
</dbReference>
<feature type="active site" description="Proton donor/acceptor" evidence="7">
    <location>
        <position position="76"/>
    </location>
</feature>
<dbReference type="RefSeq" id="WP_218111331.1">
    <property type="nucleotide sequence ID" value="NZ_CP065383.1"/>
</dbReference>
<dbReference type="InterPro" id="IPR004391">
    <property type="entry name" value="Glu_race"/>
</dbReference>
<dbReference type="NCBIfam" id="TIGR00067">
    <property type="entry name" value="glut_race"/>
    <property type="match status" value="1"/>
</dbReference>
<feature type="binding site" evidence="7">
    <location>
        <begin position="12"/>
        <end position="13"/>
    </location>
    <ligand>
        <name>substrate</name>
    </ligand>
</feature>
<protein>
    <recommendedName>
        <fullName evidence="2 7">Glutamate racemase</fullName>
        <ecNumber evidence="2 7">5.1.1.3</ecNumber>
    </recommendedName>
</protein>
<dbReference type="UniPathway" id="UPA00219"/>
<sequence>MDSNSNPIGVIDSGVGGLSMVVALDRLLSLEEIVYVADPFYFPYGEKDKKELIHIVSSLISYLNEVLKAKLIITACGTISSNCLDELSALFQLPIIGIIDPASKEAVKKTKTGKVIVLATSATVKSGTFRKHIQRIDSSITVKEEAWPEFVEAVEKGLHQTDEWEKWIRTQFIRFQKENFDTIIMGCTHFALISTFFQDISESSFIIINPALATAQEVKEYLKKSNLLNQSKVGKKRIIVRGNSANLQKTIQNFSNLKKINIEAFPEKYSEKFSINTQGLFIPASTPT</sequence>
<keyword evidence="6 7" id="KW-0961">Cell wall biogenesis/degradation</keyword>
<dbReference type="GO" id="GO:0009252">
    <property type="term" value="P:peptidoglycan biosynthetic process"/>
    <property type="evidence" value="ECO:0007669"/>
    <property type="project" value="UniProtKB-UniRule"/>
</dbReference>
<dbReference type="InterPro" id="IPR015942">
    <property type="entry name" value="Asp/Glu/hydantoin_racemase"/>
</dbReference>
<dbReference type="AlphaFoldDB" id="A0A7T1AMV9"/>
<proteinExistence type="inferred from homology"/>
<feature type="binding site" evidence="7">
    <location>
        <begin position="188"/>
        <end position="189"/>
    </location>
    <ligand>
        <name>substrate</name>
    </ligand>
</feature>
<accession>A0A7T1AMV9</accession>
<dbReference type="EMBL" id="CP065383">
    <property type="protein sequence ID" value="QPM68839.1"/>
    <property type="molecule type" value="Genomic_DNA"/>
</dbReference>
<dbReference type="HAMAP" id="MF_00258">
    <property type="entry name" value="Glu_racemase"/>
    <property type="match status" value="1"/>
</dbReference>
<dbReference type="InterPro" id="IPR001920">
    <property type="entry name" value="Asp/Glu_race"/>
</dbReference>
<evidence type="ECO:0000256" key="7">
    <source>
        <dbReference type="HAMAP-Rule" id="MF_00258"/>
    </source>
</evidence>
<dbReference type="EC" id="5.1.1.3" evidence="2 7"/>
<comment type="caution">
    <text evidence="7">Lacks conserved residue(s) required for the propagation of feature annotation.</text>
</comment>
<keyword evidence="9" id="KW-1185">Reference proteome</keyword>
<keyword evidence="4 7" id="KW-0573">Peptidoglycan synthesis</keyword>
<comment type="function">
    <text evidence="7">Provides the (R)-glutamate required for cell wall biosynthesis.</text>
</comment>
<evidence type="ECO:0000256" key="5">
    <source>
        <dbReference type="ARBA" id="ARBA00023235"/>
    </source>
</evidence>
<evidence type="ECO:0000256" key="4">
    <source>
        <dbReference type="ARBA" id="ARBA00022984"/>
    </source>
</evidence>
<dbReference type="GO" id="GO:0008360">
    <property type="term" value="P:regulation of cell shape"/>
    <property type="evidence" value="ECO:0007669"/>
    <property type="project" value="UniProtKB-KW"/>
</dbReference>
<evidence type="ECO:0000256" key="1">
    <source>
        <dbReference type="ARBA" id="ARBA00001602"/>
    </source>
</evidence>
<dbReference type="Pfam" id="PF01177">
    <property type="entry name" value="Asp_Glu_race"/>
    <property type="match status" value="1"/>
</dbReference>
<keyword evidence="5 7" id="KW-0413">Isomerase</keyword>
<dbReference type="Gene3D" id="3.40.50.1860">
    <property type="match status" value="2"/>
</dbReference>
<gene>
    <name evidence="7 8" type="primary">murI</name>
    <name evidence="8" type="ORF">RT761_02065</name>
</gene>
<feature type="binding site" evidence="7">
    <location>
        <begin position="44"/>
        <end position="45"/>
    </location>
    <ligand>
        <name>substrate</name>
    </ligand>
</feature>
<dbReference type="PANTHER" id="PTHR21198:SF3">
    <property type="entry name" value="GLUTAMATE RACEMASE"/>
    <property type="match status" value="1"/>
</dbReference>
<comment type="pathway">
    <text evidence="7">Cell wall biogenesis; peptidoglycan biosynthesis.</text>
</comment>
<feature type="active site" description="Proton donor/acceptor" evidence="7">
    <location>
        <position position="187"/>
    </location>
</feature>
<evidence type="ECO:0000256" key="6">
    <source>
        <dbReference type="ARBA" id="ARBA00023316"/>
    </source>
</evidence>
<name>A0A7T1AMV9_ATRLM</name>
<dbReference type="KEGG" id="alam:RT761_02065"/>
<keyword evidence="3 7" id="KW-0133">Cell shape</keyword>
<evidence type="ECO:0000313" key="9">
    <source>
        <dbReference type="Proteomes" id="UP000594463"/>
    </source>
</evidence>
<evidence type="ECO:0000256" key="3">
    <source>
        <dbReference type="ARBA" id="ARBA00022960"/>
    </source>
</evidence>
<evidence type="ECO:0000313" key="8">
    <source>
        <dbReference type="EMBL" id="QPM68839.1"/>
    </source>
</evidence>
<dbReference type="GO" id="GO:0008881">
    <property type="term" value="F:glutamate racemase activity"/>
    <property type="evidence" value="ECO:0007669"/>
    <property type="project" value="UniProtKB-UniRule"/>
</dbReference>
<dbReference type="FunFam" id="3.40.50.1860:FF:000001">
    <property type="entry name" value="Glutamate racemase"/>
    <property type="match status" value="1"/>
</dbReference>
<organism evidence="8 9">
    <name type="scientific">Atribacter laminatus</name>
    <dbReference type="NCBI Taxonomy" id="2847778"/>
    <lineage>
        <taxon>Bacteria</taxon>
        <taxon>Pseudomonadati</taxon>
        <taxon>Atribacterota</taxon>
        <taxon>Atribacteria</taxon>
        <taxon>Atribacterales</taxon>
        <taxon>Atribacteraceae</taxon>
        <taxon>Atribacter</taxon>
    </lineage>
</organism>